<dbReference type="EMBL" id="FUKO01000033">
    <property type="protein sequence ID" value="SJN43685.1"/>
    <property type="molecule type" value="Genomic_DNA"/>
</dbReference>
<accession>A0A1R4KHI2</accession>
<evidence type="ECO:0000313" key="2">
    <source>
        <dbReference type="Proteomes" id="UP000196320"/>
    </source>
</evidence>
<gene>
    <name evidence="1" type="ORF">FM104_12840</name>
</gene>
<dbReference type="Gene3D" id="3.40.50.300">
    <property type="entry name" value="P-loop containing nucleotide triphosphate hydrolases"/>
    <property type="match status" value="1"/>
</dbReference>
<dbReference type="InterPro" id="IPR027417">
    <property type="entry name" value="P-loop_NTPase"/>
</dbReference>
<dbReference type="AlphaFoldDB" id="A0A1R4KHI2"/>
<dbReference type="RefSeq" id="WP_179206793.1">
    <property type="nucleotide sequence ID" value="NZ_FUKO01000033.1"/>
</dbReference>
<reference evidence="1 2" key="1">
    <citation type="submission" date="2017-02" db="EMBL/GenBank/DDBJ databases">
        <authorList>
            <person name="Peterson S.W."/>
        </authorList>
    </citation>
    <scope>NUCLEOTIDE SEQUENCE [LARGE SCALE GENOMIC DNA]</scope>
    <source>
        <strain evidence="1 2">B Mb 05.01</strain>
    </source>
</reference>
<proteinExistence type="predicted"/>
<name>A0A1R4KHI2_9MICO</name>
<sequence>MMAKKPANSALTIPILPQFETRARRPLFDGLWPGIDGSMWLWRSVPMGSVPDARTEEGAVAVGHGLANAYEALAAFAGSGAHRSQVKSTYRDTHALLLNVPTTFKANPKSPIADELNREYGDRPTIQRVLLFGVRLKATTGNGTLKSAVDSVWETLRYGGSPLSDYEKDHRDMAMVFSRAGFSVPSLQELHLADSWWNYGLAKGVPVLLHDEHIHFFHSAAEARAAVDINRLDCRDWPEAIGEHAISFAAVESFDLDFTPATDTKARWVIPLLENGARVISIRAKVEPSKVTRNELRGQQRRYRADLSELQAQGKMDRAELEERETQLTSIERAYANGGPATLMDTSVIVGFSGVIDDIDKFSPPGAELSPMLNRQGTAWHETMANSAVRANPLQHDLPQTTISYSALPTLTRIGDADGAMIGMTEDDRQPAYLSPVAAADEDTLPFLYVLAATRAGKTMLLQNIAHQFNRLLHPQVIIDFKKNSDLSDMVRYSGGQTISLDDMVSADGPLDPVRIFPDRADAIAKATSMIHRVNPYHDSRVDAYANDISFAISWGIENGAKATGQALIMAAKAGLIEQKIIDPIFKHAQVYPMFRATFGIEPHTQALNLADGLTLVRSGATQVELPPMGMDPADLPRAEPAVRNSLNVIRMLVWGSLASLSSRRGVLHFDESWMLEKASPSDLDEVGRLCGQWGVFPIFYNQRPSGPLKIGLKGYISRFLIGHIKDEEEASAALQLANIDNPRALERITAERYHGDGGGLNWDSLQHLPDGNGGVARGSVFYYADLRNRLATVEHRPSDEFLRLGDQSPEGISRRQREKEETLLALR</sequence>
<keyword evidence="2" id="KW-1185">Reference proteome</keyword>
<protein>
    <submittedName>
        <fullName evidence="1">Uncharacterized protein</fullName>
    </submittedName>
</protein>
<dbReference type="SUPFAM" id="SSF52540">
    <property type="entry name" value="P-loop containing nucleoside triphosphate hydrolases"/>
    <property type="match status" value="1"/>
</dbReference>
<evidence type="ECO:0000313" key="1">
    <source>
        <dbReference type="EMBL" id="SJN43685.1"/>
    </source>
</evidence>
<dbReference type="Proteomes" id="UP000196320">
    <property type="component" value="Unassembled WGS sequence"/>
</dbReference>
<organism evidence="1 2">
    <name type="scientific">Microbacterium esteraromaticum</name>
    <dbReference type="NCBI Taxonomy" id="57043"/>
    <lineage>
        <taxon>Bacteria</taxon>
        <taxon>Bacillati</taxon>
        <taxon>Actinomycetota</taxon>
        <taxon>Actinomycetes</taxon>
        <taxon>Micrococcales</taxon>
        <taxon>Microbacteriaceae</taxon>
        <taxon>Microbacterium</taxon>
    </lineage>
</organism>